<evidence type="ECO:0000256" key="1">
    <source>
        <dbReference type="ARBA" id="ARBA00009670"/>
    </source>
</evidence>
<dbReference type="GO" id="GO:0005524">
    <property type="term" value="F:ATP binding"/>
    <property type="evidence" value="ECO:0007669"/>
    <property type="project" value="InterPro"/>
</dbReference>
<evidence type="ECO:0000259" key="2">
    <source>
        <dbReference type="PROSITE" id="PS50011"/>
    </source>
</evidence>
<dbReference type="RefSeq" id="WP_135625587.1">
    <property type="nucleotide sequence ID" value="NZ_RQGD01000062.1"/>
</dbReference>
<accession>A0A4R9JTB3</accession>
<protein>
    <submittedName>
        <fullName evidence="3">AarF/ABC1/UbiB kinase family protein</fullName>
    </submittedName>
</protein>
<dbReference type="SUPFAM" id="SSF56112">
    <property type="entry name" value="Protein kinase-like (PK-like)"/>
    <property type="match status" value="1"/>
</dbReference>
<dbReference type="GO" id="GO:0004672">
    <property type="term" value="F:protein kinase activity"/>
    <property type="evidence" value="ECO:0007669"/>
    <property type="project" value="InterPro"/>
</dbReference>
<dbReference type="InterPro" id="IPR004147">
    <property type="entry name" value="ABC1_dom"/>
</dbReference>
<dbReference type="PROSITE" id="PS50011">
    <property type="entry name" value="PROTEIN_KINASE_DOM"/>
    <property type="match status" value="1"/>
</dbReference>
<dbReference type="InterPro" id="IPR000719">
    <property type="entry name" value="Prot_kinase_dom"/>
</dbReference>
<dbReference type="AlphaFoldDB" id="A0A4R9JTB3"/>
<dbReference type="Pfam" id="PF03109">
    <property type="entry name" value="ABC1"/>
    <property type="match status" value="1"/>
</dbReference>
<comment type="similarity">
    <text evidence="1">Belongs to the protein kinase superfamily. ADCK protein kinase family.</text>
</comment>
<comment type="caution">
    <text evidence="3">The sequence shown here is derived from an EMBL/GenBank/DDBJ whole genome shotgun (WGS) entry which is preliminary data.</text>
</comment>
<organism evidence="3 4">
    <name type="scientific">Leptospira ognonensis</name>
    <dbReference type="NCBI Taxonomy" id="2484945"/>
    <lineage>
        <taxon>Bacteria</taxon>
        <taxon>Pseudomonadati</taxon>
        <taxon>Spirochaetota</taxon>
        <taxon>Spirochaetia</taxon>
        <taxon>Leptospirales</taxon>
        <taxon>Leptospiraceae</taxon>
        <taxon>Leptospira</taxon>
    </lineage>
</organism>
<dbReference type="Proteomes" id="UP000297693">
    <property type="component" value="Unassembled WGS sequence"/>
</dbReference>
<dbReference type="PANTHER" id="PTHR10566">
    <property type="entry name" value="CHAPERONE-ACTIVITY OF BC1 COMPLEX CABC1 -RELATED"/>
    <property type="match status" value="1"/>
</dbReference>
<evidence type="ECO:0000313" key="3">
    <source>
        <dbReference type="EMBL" id="TGL54905.1"/>
    </source>
</evidence>
<dbReference type="CDD" id="cd05121">
    <property type="entry name" value="ABC1_ADCK3-like"/>
    <property type="match status" value="1"/>
</dbReference>
<dbReference type="InterPro" id="IPR050154">
    <property type="entry name" value="UbiB_kinase"/>
</dbReference>
<keyword evidence="3" id="KW-0808">Transferase</keyword>
<name>A0A4R9JTB3_9LEPT</name>
<dbReference type="Gene3D" id="1.10.510.10">
    <property type="entry name" value="Transferase(Phosphotransferase) domain 1"/>
    <property type="match status" value="1"/>
</dbReference>
<dbReference type="PANTHER" id="PTHR10566:SF113">
    <property type="entry name" value="PROTEIN ACTIVITY OF BC1 COMPLEX KINASE 7, CHLOROPLASTIC"/>
    <property type="match status" value="1"/>
</dbReference>
<dbReference type="OrthoDB" id="9795390at2"/>
<dbReference type="EMBL" id="RQGD01000062">
    <property type="protein sequence ID" value="TGL54905.1"/>
    <property type="molecule type" value="Genomic_DNA"/>
</dbReference>
<proteinExistence type="inferred from homology"/>
<feature type="domain" description="Protein kinase" evidence="2">
    <location>
        <begin position="116"/>
        <end position="434"/>
    </location>
</feature>
<sequence>METLSDYFSFGFHSSARAFHSSFIFTTKAASILAMFASGKVNHKEVAIVLRESFESLGATYIKLGQFIASAPSLFPEEYVNEMQKCLDSVRPVPYADIRRIVERELGDKIGNIYYSFDEKPLASASIAQVHAAITKEGLDVVVKVQRPDVHITLKTDMQILALLTKILEWIAPEFKKSGLTGMFSEFQNSILQEIDFIKEANNIEEFETYLLVSGEERARVPRVYHSLSTKKVLTMERFYGVPITDEAGLRNYTNNPRKVLNDALEIWFSSLAKKGFFHADVHAGNVMILKDGQIGFIDFGIVGRISPNVWKGLLLFTQGIGMGEPKMVAQGLISMDSTDKGVSPESLALQLEGLFQEMESIYLAVAEGDATSFDETKINHMMYELKDIAEKNGLKIPREFALLMKQLLYFDRYVKSIAPEINLFRDTGKFVTR</sequence>
<keyword evidence="3" id="KW-0418">Kinase</keyword>
<keyword evidence="4" id="KW-1185">Reference proteome</keyword>
<evidence type="ECO:0000313" key="4">
    <source>
        <dbReference type="Proteomes" id="UP000297693"/>
    </source>
</evidence>
<reference evidence="3" key="1">
    <citation type="journal article" date="2019" name="PLoS Negl. Trop. Dis.">
        <title>Revisiting the worldwide diversity of Leptospira species in the environment.</title>
        <authorList>
            <person name="Vincent A.T."/>
            <person name="Schiettekatte O."/>
            <person name="Bourhy P."/>
            <person name="Veyrier F.J."/>
            <person name="Picardeau M."/>
        </authorList>
    </citation>
    <scope>NUCLEOTIDE SEQUENCE [LARGE SCALE GENOMIC DNA]</scope>
    <source>
        <strain evidence="3">201702476</strain>
    </source>
</reference>
<dbReference type="InterPro" id="IPR011009">
    <property type="entry name" value="Kinase-like_dom_sf"/>
</dbReference>
<gene>
    <name evidence="3" type="ORF">EHQ58_18660</name>
</gene>